<gene>
    <name evidence="2" type="ORF">S06H3_31027</name>
</gene>
<feature type="non-terminal residue" evidence="2">
    <location>
        <position position="1"/>
    </location>
</feature>
<dbReference type="AlphaFoldDB" id="X1LIF1"/>
<evidence type="ECO:0008006" key="3">
    <source>
        <dbReference type="Google" id="ProtNLM"/>
    </source>
</evidence>
<accession>X1LIF1</accession>
<organism evidence="2">
    <name type="scientific">marine sediment metagenome</name>
    <dbReference type="NCBI Taxonomy" id="412755"/>
    <lineage>
        <taxon>unclassified sequences</taxon>
        <taxon>metagenomes</taxon>
        <taxon>ecological metagenomes</taxon>
    </lineage>
</organism>
<keyword evidence="1" id="KW-0472">Membrane</keyword>
<dbReference type="EMBL" id="BARV01018330">
    <property type="protein sequence ID" value="GAI19132.1"/>
    <property type="molecule type" value="Genomic_DNA"/>
</dbReference>
<reference evidence="2" key="1">
    <citation type="journal article" date="2014" name="Front. Microbiol.">
        <title>High frequency of phylogenetically diverse reductive dehalogenase-homologous genes in deep subseafloor sedimentary metagenomes.</title>
        <authorList>
            <person name="Kawai M."/>
            <person name="Futagami T."/>
            <person name="Toyoda A."/>
            <person name="Takaki Y."/>
            <person name="Nishi S."/>
            <person name="Hori S."/>
            <person name="Arai W."/>
            <person name="Tsubouchi T."/>
            <person name="Morono Y."/>
            <person name="Uchiyama I."/>
            <person name="Ito T."/>
            <person name="Fujiyama A."/>
            <person name="Inagaki F."/>
            <person name="Takami H."/>
        </authorList>
    </citation>
    <scope>NUCLEOTIDE SEQUENCE</scope>
    <source>
        <strain evidence="2">Expedition CK06-06</strain>
    </source>
</reference>
<keyword evidence="1" id="KW-1133">Transmembrane helix</keyword>
<protein>
    <recommendedName>
        <fullName evidence="3">Polysaccharide biosynthesis protein C-terminal domain-containing protein</fullName>
    </recommendedName>
</protein>
<feature type="transmembrane region" description="Helical" evidence="1">
    <location>
        <begin position="42"/>
        <end position="66"/>
    </location>
</feature>
<evidence type="ECO:0000256" key="1">
    <source>
        <dbReference type="SAM" id="Phobius"/>
    </source>
</evidence>
<feature type="transmembrane region" description="Helical" evidence="1">
    <location>
        <begin position="6"/>
        <end position="22"/>
    </location>
</feature>
<name>X1LIF1_9ZZZZ</name>
<sequence>PGWALATAITHTAQAILLYLALRRKVAIPEEKALWHSAGRTLLGAGIMGITTYLVASTFAVSPGLVGRGAALGSPLLVGLFTFFVSAYFLKAPELGELAGLFRK</sequence>
<comment type="caution">
    <text evidence="2">The sequence shown here is derived from an EMBL/GenBank/DDBJ whole genome shotgun (WGS) entry which is preliminary data.</text>
</comment>
<evidence type="ECO:0000313" key="2">
    <source>
        <dbReference type="EMBL" id="GAI19132.1"/>
    </source>
</evidence>
<proteinExistence type="predicted"/>
<feature type="transmembrane region" description="Helical" evidence="1">
    <location>
        <begin position="72"/>
        <end position="90"/>
    </location>
</feature>
<keyword evidence="1" id="KW-0812">Transmembrane</keyword>